<gene>
    <name evidence="1" type="ORF">DFR50_111104</name>
</gene>
<sequence length="185" mass="19112">MSDLVFIAFDSEHKAEEVREKVLGLQKDYLIEVEDAVIAVRDANGRVKLNQILHPAAGGAVSGAFWGMLVGWLFMMPLAGAAVGAAGGALGGSMADPGINDDDMRAQANAALKPGTAGLFLLIRKMTTDKVLDDLKGVGGTVIRTSFDNAKEEALKAALAAHVPAPPVVAEPAPAETAPAETPKA</sequence>
<accession>A0A366FGN1</accession>
<keyword evidence="2" id="KW-1185">Reference proteome</keyword>
<reference evidence="1 2" key="1">
    <citation type="submission" date="2018-06" db="EMBL/GenBank/DDBJ databases">
        <title>Genomic Encyclopedia of Type Strains, Phase IV (KMG-IV): sequencing the most valuable type-strain genomes for metagenomic binning, comparative biology and taxonomic classification.</title>
        <authorList>
            <person name="Goeker M."/>
        </authorList>
    </citation>
    <scope>NUCLEOTIDE SEQUENCE [LARGE SCALE GENOMIC DNA]</scope>
    <source>
        <strain evidence="1 2">DSM 24875</strain>
    </source>
</reference>
<comment type="caution">
    <text evidence="1">The sequence shown here is derived from an EMBL/GenBank/DDBJ whole genome shotgun (WGS) entry which is preliminary data.</text>
</comment>
<dbReference type="Proteomes" id="UP000253529">
    <property type="component" value="Unassembled WGS sequence"/>
</dbReference>
<dbReference type="InterPro" id="IPR009200">
    <property type="entry name" value="DUF1269_membrane"/>
</dbReference>
<protein>
    <submittedName>
        <fullName evidence="1">Putative membrane protein</fullName>
    </submittedName>
</protein>
<proteinExistence type="predicted"/>
<dbReference type="Pfam" id="PF06897">
    <property type="entry name" value="DUF1269"/>
    <property type="match status" value="1"/>
</dbReference>
<dbReference type="EMBL" id="QNRK01000011">
    <property type="protein sequence ID" value="RBP13842.1"/>
    <property type="molecule type" value="Genomic_DNA"/>
</dbReference>
<evidence type="ECO:0000313" key="1">
    <source>
        <dbReference type="EMBL" id="RBP13842.1"/>
    </source>
</evidence>
<organism evidence="1 2">
    <name type="scientific">Roseiarcus fermentans</name>
    <dbReference type="NCBI Taxonomy" id="1473586"/>
    <lineage>
        <taxon>Bacteria</taxon>
        <taxon>Pseudomonadati</taxon>
        <taxon>Pseudomonadota</taxon>
        <taxon>Alphaproteobacteria</taxon>
        <taxon>Hyphomicrobiales</taxon>
        <taxon>Roseiarcaceae</taxon>
        <taxon>Roseiarcus</taxon>
    </lineage>
</organism>
<dbReference type="AlphaFoldDB" id="A0A366FGN1"/>
<evidence type="ECO:0000313" key="2">
    <source>
        <dbReference type="Proteomes" id="UP000253529"/>
    </source>
</evidence>
<dbReference type="RefSeq" id="WP_113889389.1">
    <property type="nucleotide sequence ID" value="NZ_QNRK01000011.1"/>
</dbReference>
<dbReference type="OrthoDB" id="275223at2"/>
<name>A0A366FGN1_9HYPH</name>